<evidence type="ECO:0000256" key="7">
    <source>
        <dbReference type="ARBA" id="ARBA00023157"/>
    </source>
</evidence>
<dbReference type="SMART" id="SM00092">
    <property type="entry name" value="RNAse_Pc"/>
    <property type="match status" value="1"/>
</dbReference>
<evidence type="ECO:0000256" key="2">
    <source>
        <dbReference type="ARBA" id="ARBA00005600"/>
    </source>
</evidence>
<dbReference type="GO" id="GO:0050830">
    <property type="term" value="P:defense response to Gram-positive bacterium"/>
    <property type="evidence" value="ECO:0007669"/>
    <property type="project" value="TreeGrafter"/>
</dbReference>
<dbReference type="AlphaFoldDB" id="A0A6A5EHB0"/>
<name>A0A6A5EHB0_PERFL</name>
<organism evidence="10 11">
    <name type="scientific">Perca fluviatilis</name>
    <name type="common">European perch</name>
    <dbReference type="NCBI Taxonomy" id="8168"/>
    <lineage>
        <taxon>Eukaryota</taxon>
        <taxon>Metazoa</taxon>
        <taxon>Chordata</taxon>
        <taxon>Craniata</taxon>
        <taxon>Vertebrata</taxon>
        <taxon>Euteleostomi</taxon>
        <taxon>Actinopterygii</taxon>
        <taxon>Neopterygii</taxon>
        <taxon>Teleostei</taxon>
        <taxon>Neoteleostei</taxon>
        <taxon>Acanthomorphata</taxon>
        <taxon>Eupercaria</taxon>
        <taxon>Perciformes</taxon>
        <taxon>Percoidei</taxon>
        <taxon>Percidae</taxon>
        <taxon>Percinae</taxon>
        <taxon>Perca</taxon>
    </lineage>
</organism>
<keyword evidence="7" id="KW-1015">Disulfide bond</keyword>
<dbReference type="Pfam" id="PF00074">
    <property type="entry name" value="RnaseA"/>
    <property type="match status" value="1"/>
</dbReference>
<dbReference type="SUPFAM" id="SSF54076">
    <property type="entry name" value="RNase A-like"/>
    <property type="match status" value="1"/>
</dbReference>
<gene>
    <name evidence="10" type="ORF">PFLUV_G00092510</name>
</gene>
<protein>
    <recommendedName>
        <fullName evidence="9">Ribonuclease A-domain domain-containing protein</fullName>
    </recommendedName>
</protein>
<comment type="similarity">
    <text evidence="2 8">Belongs to the pancreatic ribonuclease family.</text>
</comment>
<accession>A0A6A5EHB0</accession>
<dbReference type="GO" id="GO:0003676">
    <property type="term" value="F:nucleic acid binding"/>
    <property type="evidence" value="ECO:0007669"/>
    <property type="project" value="InterPro"/>
</dbReference>
<feature type="domain" description="Ribonuclease A-domain" evidence="9">
    <location>
        <begin position="59"/>
        <end position="186"/>
    </location>
</feature>
<dbReference type="InterPro" id="IPR023412">
    <property type="entry name" value="RNaseA_domain"/>
</dbReference>
<dbReference type="InterPro" id="IPR001427">
    <property type="entry name" value="RNaseA"/>
</dbReference>
<dbReference type="GO" id="GO:0005576">
    <property type="term" value="C:extracellular region"/>
    <property type="evidence" value="ECO:0007669"/>
    <property type="project" value="UniProtKB-SubCell"/>
</dbReference>
<keyword evidence="4 8" id="KW-0540">Nuclease</keyword>
<reference evidence="10 11" key="1">
    <citation type="submission" date="2019-06" db="EMBL/GenBank/DDBJ databases">
        <title>A chromosome-scale genome assembly of the European perch, Perca fluviatilis.</title>
        <authorList>
            <person name="Roques C."/>
            <person name="Zahm M."/>
            <person name="Cabau C."/>
            <person name="Klopp C."/>
            <person name="Bouchez O."/>
            <person name="Donnadieu C."/>
            <person name="Kuhl H."/>
            <person name="Gislard M."/>
            <person name="Guendouz S."/>
            <person name="Journot L."/>
            <person name="Haffray P."/>
            <person name="Bestin A."/>
            <person name="Morvezen R."/>
            <person name="Feron R."/>
            <person name="Wen M."/>
            <person name="Jouanno E."/>
            <person name="Herpin A."/>
            <person name="Schartl M."/>
            <person name="Postlethwait J."/>
            <person name="Schaerlinger B."/>
            <person name="Chardard D."/>
            <person name="Lecocq T."/>
            <person name="Poncet C."/>
            <person name="Jaffrelo L."/>
            <person name="Lampietro C."/>
            <person name="Guiguen Y."/>
        </authorList>
    </citation>
    <scope>NUCLEOTIDE SEQUENCE [LARGE SCALE GENOMIC DNA]</scope>
    <source>
        <tissue evidence="10">Blood</tissue>
    </source>
</reference>
<keyword evidence="11" id="KW-1185">Reference proteome</keyword>
<sequence>MIRGKFRARRKGRGRNFTFLHFWTFVPETFTANSSINMKISIFACVLLLSAAVLCQYRRETPAEKFNRQHIHQGMAVGECTQVIAKKRIVTPPTQVNPRISCKGFNTFITGNVNAVPAVCAGGGRPYGNNGMTISNARFPIVDCNLVNQNPPAVPYNCRYGNGVPSTKRIIVRCENNEPVHFHGSQ</sequence>
<keyword evidence="5 8" id="KW-0255">Endonuclease</keyword>
<dbReference type="GO" id="GO:0050829">
    <property type="term" value="P:defense response to Gram-negative bacterium"/>
    <property type="evidence" value="ECO:0007669"/>
    <property type="project" value="TreeGrafter"/>
</dbReference>
<evidence type="ECO:0000256" key="4">
    <source>
        <dbReference type="ARBA" id="ARBA00022722"/>
    </source>
</evidence>
<evidence type="ECO:0000259" key="9">
    <source>
        <dbReference type="SMART" id="SM00092"/>
    </source>
</evidence>
<dbReference type="PANTHER" id="PTHR11437:SF10">
    <property type="entry name" value="ANGIOGENIN-RELATED"/>
    <property type="match status" value="1"/>
</dbReference>
<comment type="caution">
    <text evidence="10">The sequence shown here is derived from an EMBL/GenBank/DDBJ whole genome shotgun (WGS) entry which is preliminary data.</text>
</comment>
<keyword evidence="3" id="KW-0964">Secreted</keyword>
<dbReference type="PANTHER" id="PTHR11437">
    <property type="entry name" value="RIBONUCLEASE"/>
    <property type="match status" value="1"/>
</dbReference>
<dbReference type="InterPro" id="IPR023411">
    <property type="entry name" value="RNaseA_AS"/>
</dbReference>
<dbReference type="Proteomes" id="UP000465112">
    <property type="component" value="Chromosome 7"/>
</dbReference>
<keyword evidence="6 8" id="KW-0378">Hydrolase</keyword>
<dbReference type="Gene3D" id="3.10.130.10">
    <property type="entry name" value="Ribonuclease A-like domain"/>
    <property type="match status" value="1"/>
</dbReference>
<dbReference type="PROSITE" id="PS00127">
    <property type="entry name" value="RNASE_PANCREATIC"/>
    <property type="match status" value="1"/>
</dbReference>
<evidence type="ECO:0000313" key="11">
    <source>
        <dbReference type="Proteomes" id="UP000465112"/>
    </source>
</evidence>
<dbReference type="EMBL" id="VHII01000007">
    <property type="protein sequence ID" value="KAF1388651.1"/>
    <property type="molecule type" value="Genomic_DNA"/>
</dbReference>
<evidence type="ECO:0000313" key="10">
    <source>
        <dbReference type="EMBL" id="KAF1388651.1"/>
    </source>
</evidence>
<dbReference type="InterPro" id="IPR036816">
    <property type="entry name" value="RNaseA-like_dom_sf"/>
</dbReference>
<comment type="subcellular location">
    <subcellularLocation>
        <location evidence="1">Secreted</location>
    </subcellularLocation>
</comment>
<evidence type="ECO:0000256" key="1">
    <source>
        <dbReference type="ARBA" id="ARBA00004613"/>
    </source>
</evidence>
<proteinExistence type="inferred from homology"/>
<evidence type="ECO:0000256" key="3">
    <source>
        <dbReference type="ARBA" id="ARBA00022525"/>
    </source>
</evidence>
<dbReference type="GO" id="GO:0001525">
    <property type="term" value="P:angiogenesis"/>
    <property type="evidence" value="ECO:0007669"/>
    <property type="project" value="TreeGrafter"/>
</dbReference>
<evidence type="ECO:0000256" key="8">
    <source>
        <dbReference type="RuleBase" id="RU000651"/>
    </source>
</evidence>
<dbReference type="GO" id="GO:0004540">
    <property type="term" value="F:RNA nuclease activity"/>
    <property type="evidence" value="ECO:0007669"/>
    <property type="project" value="TreeGrafter"/>
</dbReference>
<evidence type="ECO:0000256" key="6">
    <source>
        <dbReference type="ARBA" id="ARBA00022801"/>
    </source>
</evidence>
<evidence type="ECO:0000256" key="5">
    <source>
        <dbReference type="ARBA" id="ARBA00022759"/>
    </source>
</evidence>
<dbReference type="GO" id="GO:0016787">
    <property type="term" value="F:hydrolase activity"/>
    <property type="evidence" value="ECO:0007669"/>
    <property type="project" value="UniProtKB-KW"/>
</dbReference>
<dbReference type="GO" id="GO:0004519">
    <property type="term" value="F:endonuclease activity"/>
    <property type="evidence" value="ECO:0007669"/>
    <property type="project" value="UniProtKB-KW"/>
</dbReference>